<evidence type="ECO:0000313" key="1">
    <source>
        <dbReference type="EMBL" id="SCM73710.1"/>
    </source>
</evidence>
<proteinExistence type="predicted"/>
<gene>
    <name evidence="1" type="ORF">KL86DES1_21474</name>
</gene>
<organism evidence="1">
    <name type="scientific">uncultured Desulfovibrio sp</name>
    <dbReference type="NCBI Taxonomy" id="167968"/>
    <lineage>
        <taxon>Bacteria</taxon>
        <taxon>Pseudomonadati</taxon>
        <taxon>Thermodesulfobacteriota</taxon>
        <taxon>Desulfovibrionia</taxon>
        <taxon>Desulfovibrionales</taxon>
        <taxon>Desulfovibrionaceae</taxon>
        <taxon>Desulfovibrio</taxon>
        <taxon>environmental samples</taxon>
    </lineage>
</organism>
<dbReference type="EMBL" id="FMJC01000002">
    <property type="protein sequence ID" value="SCM73710.1"/>
    <property type="molecule type" value="Genomic_DNA"/>
</dbReference>
<accession>A0A212L864</accession>
<name>A0A212L864_9BACT</name>
<sequence length="90" mass="9905">MSKLSKTAELLDKATTDSEARAATCVALWDVHHLQSAMAGLFNVSEGQEVLFEVDANCAQGLALIMEHCQWLALRCEEVISNSEWGTNHE</sequence>
<protein>
    <submittedName>
        <fullName evidence="1">Uncharacterized protein</fullName>
    </submittedName>
</protein>
<dbReference type="AlphaFoldDB" id="A0A212L864"/>
<dbReference type="RefSeq" id="WP_179980813.1">
    <property type="nucleotide sequence ID" value="NZ_LT608333.1"/>
</dbReference>
<reference evidence="1" key="1">
    <citation type="submission" date="2016-08" db="EMBL/GenBank/DDBJ databases">
        <authorList>
            <person name="Seilhamer J.J."/>
        </authorList>
    </citation>
    <scope>NUCLEOTIDE SEQUENCE</scope>
    <source>
        <strain evidence="1">86-1</strain>
    </source>
</reference>